<sequence>MKQWNVNYMHTKVMNCYGQVNLNYHFYSLEECVTRYKQEQTTWMPADFDKLEKMTEKSSLSVRGIVVYVNNADKYGYLQSEYYGRILIRKHFNNEVVNLGAWLSFHVAKNCDPILTISYTHCQFSDVSEPQAIEMLVPSGMLARNAGIEQVLVISPIYVGRISHHGGVGLSPLFGRVFFSQARLNKFHFKSLSWIKVSMISVNPTAENYFCYWEVRMVREKITSEEKTGIYKIKQDFQLLSIYKFACAHQTGINFCRAVYSGVTEENFFLLQLLGTDMFARAYATDFTDDVNMNLLLNREIEVIACKPLSADYRVPVCFATLVGSKQHLILQRTNLDLFEGSLQISKSEDTSAALTAECDKKLLLSDLNTDGEVPGLGDKPKTFDLSICNPICETTNIILEIMKDESFVEVCKAANLDLCRDLKAFAEQCRLKL</sequence>
<evidence type="ECO:0000313" key="1">
    <source>
        <dbReference type="Proteomes" id="UP000046393"/>
    </source>
</evidence>
<dbReference type="WBParaSite" id="SMUV_0000357801-mRNA-1">
    <property type="protein sequence ID" value="SMUV_0000357801-mRNA-1"/>
    <property type="gene ID" value="SMUV_0000357801"/>
</dbReference>
<evidence type="ECO:0000313" key="2">
    <source>
        <dbReference type="WBParaSite" id="SMUV_0000357801-mRNA-1"/>
    </source>
</evidence>
<dbReference type="STRING" id="451379.A0A0N5AGV4"/>
<protein>
    <submittedName>
        <fullName evidence="2">Protein kinase domain-containing protein</fullName>
    </submittedName>
</protein>
<proteinExistence type="predicted"/>
<organism evidence="1 2">
    <name type="scientific">Syphacia muris</name>
    <dbReference type="NCBI Taxonomy" id="451379"/>
    <lineage>
        <taxon>Eukaryota</taxon>
        <taxon>Metazoa</taxon>
        <taxon>Ecdysozoa</taxon>
        <taxon>Nematoda</taxon>
        <taxon>Chromadorea</taxon>
        <taxon>Rhabditida</taxon>
        <taxon>Spirurina</taxon>
        <taxon>Oxyuridomorpha</taxon>
        <taxon>Oxyuroidea</taxon>
        <taxon>Oxyuridae</taxon>
        <taxon>Syphacia</taxon>
    </lineage>
</organism>
<accession>A0A0N5AGV4</accession>
<dbReference type="Proteomes" id="UP000046393">
    <property type="component" value="Unplaced"/>
</dbReference>
<dbReference type="AlphaFoldDB" id="A0A0N5AGV4"/>
<reference evidence="2" key="1">
    <citation type="submission" date="2017-02" db="UniProtKB">
        <authorList>
            <consortium name="WormBaseParasite"/>
        </authorList>
    </citation>
    <scope>IDENTIFICATION</scope>
</reference>
<name>A0A0N5AGV4_9BILA</name>
<keyword evidence="1" id="KW-1185">Reference proteome</keyword>